<keyword evidence="2 4" id="KW-0442">Lipid degradation</keyword>
<comment type="caution">
    <text evidence="4">Lacks conserved residue(s) required for the propagation of feature annotation.</text>
</comment>
<dbReference type="PROSITE" id="PS51635">
    <property type="entry name" value="PNPLA"/>
    <property type="match status" value="1"/>
</dbReference>
<evidence type="ECO:0000313" key="8">
    <source>
        <dbReference type="Proteomes" id="UP000321832"/>
    </source>
</evidence>
<evidence type="ECO:0000313" key="7">
    <source>
        <dbReference type="EMBL" id="TXC66981.1"/>
    </source>
</evidence>
<evidence type="ECO:0000256" key="2">
    <source>
        <dbReference type="ARBA" id="ARBA00022963"/>
    </source>
</evidence>
<evidence type="ECO:0000256" key="5">
    <source>
        <dbReference type="SAM" id="MobiDB-lite"/>
    </source>
</evidence>
<dbReference type="PANTHER" id="PTHR14226">
    <property type="entry name" value="NEUROPATHY TARGET ESTERASE/SWISS CHEESE D.MELANOGASTER"/>
    <property type="match status" value="1"/>
</dbReference>
<proteinExistence type="predicted"/>
<accession>A0A5C6U4K0</accession>
<keyword evidence="3 4" id="KW-0443">Lipid metabolism</keyword>
<evidence type="ECO:0000256" key="1">
    <source>
        <dbReference type="ARBA" id="ARBA00022801"/>
    </source>
</evidence>
<dbReference type="GO" id="GO:0016042">
    <property type="term" value="P:lipid catabolic process"/>
    <property type="evidence" value="ECO:0007669"/>
    <property type="project" value="UniProtKB-UniRule"/>
</dbReference>
<comment type="caution">
    <text evidence="7">The sequence shown here is derived from an EMBL/GenBank/DDBJ whole genome shotgun (WGS) entry which is preliminary data.</text>
</comment>
<dbReference type="InterPro" id="IPR050301">
    <property type="entry name" value="NTE"/>
</dbReference>
<dbReference type="EMBL" id="VOPW01000001">
    <property type="protein sequence ID" value="TXC66981.1"/>
    <property type="molecule type" value="Genomic_DNA"/>
</dbReference>
<dbReference type="SUPFAM" id="SSF52151">
    <property type="entry name" value="FabD/lysophospholipase-like"/>
    <property type="match status" value="1"/>
</dbReference>
<gene>
    <name evidence="7" type="ORF">FSC37_18085</name>
</gene>
<dbReference type="InterPro" id="IPR002641">
    <property type="entry name" value="PNPLA_dom"/>
</dbReference>
<dbReference type="Gene3D" id="3.40.1090.10">
    <property type="entry name" value="Cytosolic phospholipase A2 catalytic domain"/>
    <property type="match status" value="2"/>
</dbReference>
<name>A0A5C6U4K0_9BURK</name>
<evidence type="ECO:0000256" key="3">
    <source>
        <dbReference type="ARBA" id="ARBA00023098"/>
    </source>
</evidence>
<feature type="domain" description="PNPLA" evidence="6">
    <location>
        <begin position="58"/>
        <end position="232"/>
    </location>
</feature>
<dbReference type="Proteomes" id="UP000321832">
    <property type="component" value="Unassembled WGS sequence"/>
</dbReference>
<dbReference type="PANTHER" id="PTHR14226:SF29">
    <property type="entry name" value="NEUROPATHY TARGET ESTERASE SWS"/>
    <property type="match status" value="1"/>
</dbReference>
<feature type="short sequence motif" description="GXSXG" evidence="4">
    <location>
        <begin position="89"/>
        <end position="93"/>
    </location>
</feature>
<evidence type="ECO:0000256" key="4">
    <source>
        <dbReference type="PROSITE-ProRule" id="PRU01161"/>
    </source>
</evidence>
<dbReference type="AlphaFoldDB" id="A0A5C6U4K0"/>
<feature type="compositionally biased region" description="Basic and acidic residues" evidence="5">
    <location>
        <begin position="40"/>
        <end position="49"/>
    </location>
</feature>
<dbReference type="Pfam" id="PF01734">
    <property type="entry name" value="Patatin"/>
    <property type="match status" value="1"/>
</dbReference>
<organism evidence="7 8">
    <name type="scientific">Piscinibacter aquaticus</name>
    <dbReference type="NCBI Taxonomy" id="392597"/>
    <lineage>
        <taxon>Bacteria</taxon>
        <taxon>Pseudomonadati</taxon>
        <taxon>Pseudomonadota</taxon>
        <taxon>Betaproteobacteria</taxon>
        <taxon>Burkholderiales</taxon>
        <taxon>Sphaerotilaceae</taxon>
        <taxon>Piscinibacter</taxon>
    </lineage>
</organism>
<dbReference type="GO" id="GO:0016787">
    <property type="term" value="F:hydrolase activity"/>
    <property type="evidence" value="ECO:0007669"/>
    <property type="project" value="UniProtKB-UniRule"/>
</dbReference>
<dbReference type="InterPro" id="IPR016035">
    <property type="entry name" value="Acyl_Trfase/lysoPLipase"/>
</dbReference>
<keyword evidence="1 4" id="KW-0378">Hydrolase</keyword>
<sequence>MRTAVTPASWWPKRAACDRPRRCRRPGCRSPPAPPLRWGGPEHGEPHRDTAAPSALALVLGSGGVRSIAALGVTDVLARHGIQPDLVVGCSSGALFGALIAARTPPAEGLAQARRLWSAELTGQRNWRAYAQLLVPRWAGFDADFALRRGTLIAERINAAFGDRRIETLPLPLRIAATDAATGEPVLLTRGPLAAALCASMAVPFLFPPVRIDGQRLVDGVVSDPLPVSAALDADVLVTLGFEDACRVASTGPRGWWPTSARPCSTT</sequence>
<feature type="active site" description="Proton acceptor" evidence="4">
    <location>
        <position position="219"/>
    </location>
</feature>
<reference evidence="7 8" key="1">
    <citation type="submission" date="2019-08" db="EMBL/GenBank/DDBJ databases">
        <authorList>
            <person name="Khan S.A."/>
            <person name="Jeon C.O."/>
            <person name="Jeong S.E."/>
        </authorList>
    </citation>
    <scope>NUCLEOTIDE SEQUENCE [LARGE SCALE GENOMIC DNA]</scope>
    <source>
        <strain evidence="8">IMCC1728</strain>
    </source>
</reference>
<feature type="active site" description="Nucleophile" evidence="4">
    <location>
        <position position="91"/>
    </location>
</feature>
<feature type="region of interest" description="Disordered" evidence="5">
    <location>
        <begin position="21"/>
        <end position="49"/>
    </location>
</feature>
<keyword evidence="8" id="KW-1185">Reference proteome</keyword>
<protein>
    <recommendedName>
        <fullName evidence="6">PNPLA domain-containing protein</fullName>
    </recommendedName>
</protein>
<evidence type="ECO:0000259" key="6">
    <source>
        <dbReference type="PROSITE" id="PS51635"/>
    </source>
</evidence>